<accession>A0A1L5NHL5</accession>
<dbReference type="Gene3D" id="6.10.250.730">
    <property type="match status" value="1"/>
</dbReference>
<dbReference type="AlphaFoldDB" id="A0A1L5NHL5"/>
<protein>
    <recommendedName>
        <fullName evidence="3">DUF982 domain-containing protein</fullName>
    </recommendedName>
</protein>
<evidence type="ECO:0000313" key="2">
    <source>
        <dbReference type="Proteomes" id="UP000184749"/>
    </source>
</evidence>
<gene>
    <name evidence="1" type="ORF">IE4872_CH01774</name>
</gene>
<dbReference type="EMBL" id="CP017101">
    <property type="protein sequence ID" value="APO67403.1"/>
    <property type="molecule type" value="Genomic_DNA"/>
</dbReference>
<name>A0A1L5NHL5_9HYPH</name>
<dbReference type="OrthoDB" id="8373567at2"/>
<sequence length="72" mass="8348">MLVHRWKKPLVLGDRRIRIVVGSPEEAMNWLIHEPNQTSDKWRRAWQACRAAIDGRMAAEDARSAVQLAVER</sequence>
<proteinExistence type="predicted"/>
<dbReference type="Proteomes" id="UP000184749">
    <property type="component" value="Chromosome"/>
</dbReference>
<dbReference type="Pfam" id="PF06169">
    <property type="entry name" value="DUF982"/>
    <property type="match status" value="1"/>
</dbReference>
<reference evidence="1 2" key="1">
    <citation type="submission" date="2016-09" db="EMBL/GenBank/DDBJ databases">
        <title>The complete genome sequences of Rhizobium gallicum, symbiovars gallicum and phaseoli, symbionts associated to common bean (Phaseolus vulgaris).</title>
        <authorList>
            <person name="Bustos P."/>
            <person name="Santamaria R.I."/>
            <person name="Perez-Carrascal O.M."/>
            <person name="Juarez S."/>
            <person name="Lozano L."/>
            <person name="Martinez-Flores I."/>
            <person name="Martinez-Romero E."/>
            <person name="Cevallos M."/>
            <person name="Romero D."/>
            <person name="Davila G."/>
            <person name="Gonzalez V."/>
        </authorList>
    </citation>
    <scope>NUCLEOTIDE SEQUENCE [LARGE SCALE GENOMIC DNA]</scope>
    <source>
        <strain evidence="1 2">IE4872</strain>
    </source>
</reference>
<evidence type="ECO:0000313" key="1">
    <source>
        <dbReference type="EMBL" id="APO67403.1"/>
    </source>
</evidence>
<dbReference type="InterPro" id="IPR010385">
    <property type="entry name" value="DUF982"/>
</dbReference>
<evidence type="ECO:0008006" key="3">
    <source>
        <dbReference type="Google" id="ProtNLM"/>
    </source>
</evidence>
<organism evidence="1 2">
    <name type="scientific">Rhizobium gallicum</name>
    <dbReference type="NCBI Taxonomy" id="56730"/>
    <lineage>
        <taxon>Bacteria</taxon>
        <taxon>Pseudomonadati</taxon>
        <taxon>Pseudomonadota</taxon>
        <taxon>Alphaproteobacteria</taxon>
        <taxon>Hyphomicrobiales</taxon>
        <taxon>Rhizobiaceae</taxon>
        <taxon>Rhizobium/Agrobacterium group</taxon>
        <taxon>Rhizobium</taxon>
    </lineage>
</organism>